<dbReference type="RefSeq" id="WP_205836474.1">
    <property type="nucleotide sequence ID" value="NZ_JAAOLX010000008.1"/>
</dbReference>
<organism evidence="1 2">
    <name type="scientific">Iodobacter violaceini</name>
    <dbReference type="NCBI Taxonomy" id="3044271"/>
    <lineage>
        <taxon>Bacteria</taxon>
        <taxon>Pseudomonadati</taxon>
        <taxon>Pseudomonadota</taxon>
        <taxon>Betaproteobacteria</taxon>
        <taxon>Neisseriales</taxon>
        <taxon>Chitinibacteraceae</taxon>
        <taxon>Iodobacter</taxon>
    </lineage>
</organism>
<gene>
    <name evidence="1" type="ORF">HA050_16565</name>
</gene>
<dbReference type="EMBL" id="JAAOLX010000008">
    <property type="protein sequence ID" value="NHQ87732.1"/>
    <property type="molecule type" value="Genomic_DNA"/>
</dbReference>
<sequence length="144" mass="16166">MDLVRSILLDLEARTPNLANKEDFGYSQVHVAETLSTTKEALLYHLILLFEASLIDGWALRGLNHPPGKSLRLDSDYVFHVVPRHLTWEGHEFLESVRADEIWKQTKGAALSLGSFGIDTLKELAHGFIKTKIKALTGIELDTE</sequence>
<proteinExistence type="predicted"/>
<name>A0ABX0KZT1_9NEIS</name>
<dbReference type="InterPro" id="IPR019650">
    <property type="entry name" value="DUF2513"/>
</dbReference>
<comment type="caution">
    <text evidence="1">The sequence shown here is derived from an EMBL/GenBank/DDBJ whole genome shotgun (WGS) entry which is preliminary data.</text>
</comment>
<dbReference type="Proteomes" id="UP000712570">
    <property type="component" value="Unassembled WGS sequence"/>
</dbReference>
<protein>
    <submittedName>
        <fullName evidence="1">DUF2513 domain-containing protein</fullName>
    </submittedName>
</protein>
<evidence type="ECO:0000313" key="1">
    <source>
        <dbReference type="EMBL" id="NHQ87732.1"/>
    </source>
</evidence>
<keyword evidence="2" id="KW-1185">Reference proteome</keyword>
<reference evidence="1 2" key="1">
    <citation type="submission" date="2020-03" db="EMBL/GenBank/DDBJ databases">
        <title>Draft genome sequence of environmentally isolated violet-colored cultures.</title>
        <authorList>
            <person name="Wilson H.S."/>
        </authorList>
    </citation>
    <scope>NUCLEOTIDE SEQUENCE [LARGE SCALE GENOMIC DNA]</scope>
    <source>
        <strain evidence="1 2">HSC-16F04</strain>
    </source>
</reference>
<accession>A0ABX0KZT1</accession>
<dbReference type="Pfam" id="PF10711">
    <property type="entry name" value="DUF2513"/>
    <property type="match status" value="1"/>
</dbReference>
<evidence type="ECO:0000313" key="2">
    <source>
        <dbReference type="Proteomes" id="UP000712570"/>
    </source>
</evidence>